<proteinExistence type="predicted"/>
<protein>
    <recommendedName>
        <fullName evidence="4">Thioredoxin domain-containing protein</fullName>
    </recommendedName>
</protein>
<dbReference type="SUPFAM" id="SSF52833">
    <property type="entry name" value="Thioredoxin-like"/>
    <property type="match status" value="1"/>
</dbReference>
<dbReference type="Proteomes" id="UP000006327">
    <property type="component" value="Unassembled WGS sequence"/>
</dbReference>
<dbReference type="RefSeq" id="WP_007620865.1">
    <property type="nucleotide sequence ID" value="NZ_BAEO01000037.1"/>
</dbReference>
<dbReference type="STRING" id="493475.GARC_2748"/>
<dbReference type="EMBL" id="BAEO01000037">
    <property type="protein sequence ID" value="GAC19713.1"/>
    <property type="molecule type" value="Genomic_DNA"/>
</dbReference>
<organism evidence="2 3">
    <name type="scientific">Paraglaciecola arctica BSs20135</name>
    <dbReference type="NCBI Taxonomy" id="493475"/>
    <lineage>
        <taxon>Bacteria</taxon>
        <taxon>Pseudomonadati</taxon>
        <taxon>Pseudomonadota</taxon>
        <taxon>Gammaproteobacteria</taxon>
        <taxon>Alteromonadales</taxon>
        <taxon>Alteromonadaceae</taxon>
        <taxon>Paraglaciecola</taxon>
    </lineage>
</organism>
<sequence>MKSLFLALLVIVSVSCNSTEQPIAKSEPFTGVISASQLIAEYPQFRAAYEQYQPSSEEMAAVKSLSGKSLIVLFGTWCHDSEREVPRLLKLLDLSGVELQSLSLHGVNYNKQEPNDLHQQYVLKYSPTIILLQGENELGRIVEKPVASLGEDLAGFVAE</sequence>
<keyword evidence="1" id="KW-0732">Signal</keyword>
<dbReference type="eggNOG" id="COG0526">
    <property type="taxonomic scope" value="Bacteria"/>
</dbReference>
<dbReference type="AlphaFoldDB" id="K6YSN9"/>
<gene>
    <name evidence="2" type="ORF">GARC_2748</name>
</gene>
<feature type="signal peptide" evidence="1">
    <location>
        <begin position="1"/>
        <end position="18"/>
    </location>
</feature>
<evidence type="ECO:0000313" key="2">
    <source>
        <dbReference type="EMBL" id="GAC19713.1"/>
    </source>
</evidence>
<evidence type="ECO:0000256" key="1">
    <source>
        <dbReference type="SAM" id="SignalP"/>
    </source>
</evidence>
<comment type="caution">
    <text evidence="2">The sequence shown here is derived from an EMBL/GenBank/DDBJ whole genome shotgun (WGS) entry which is preliminary data.</text>
</comment>
<accession>K6YSN9</accession>
<evidence type="ECO:0008006" key="4">
    <source>
        <dbReference type="Google" id="ProtNLM"/>
    </source>
</evidence>
<dbReference type="OrthoDB" id="6398367at2"/>
<dbReference type="InterPro" id="IPR036249">
    <property type="entry name" value="Thioredoxin-like_sf"/>
</dbReference>
<dbReference type="Gene3D" id="3.40.30.10">
    <property type="entry name" value="Glutaredoxin"/>
    <property type="match status" value="1"/>
</dbReference>
<keyword evidence="3" id="KW-1185">Reference proteome</keyword>
<dbReference type="PROSITE" id="PS51257">
    <property type="entry name" value="PROKAR_LIPOPROTEIN"/>
    <property type="match status" value="1"/>
</dbReference>
<feature type="chain" id="PRO_5003897692" description="Thioredoxin domain-containing protein" evidence="1">
    <location>
        <begin position="19"/>
        <end position="159"/>
    </location>
</feature>
<name>K6YSN9_9ALTE</name>
<reference evidence="2 3" key="1">
    <citation type="journal article" date="2017" name="Antonie Van Leeuwenhoek">
        <title>Rhizobium rhizosphaerae sp. nov., a novel species isolated from rice rhizosphere.</title>
        <authorList>
            <person name="Zhao J.J."/>
            <person name="Zhang J."/>
            <person name="Zhang R.J."/>
            <person name="Zhang C.W."/>
            <person name="Yin H.Q."/>
            <person name="Zhang X.X."/>
        </authorList>
    </citation>
    <scope>NUCLEOTIDE SEQUENCE [LARGE SCALE GENOMIC DNA]</scope>
    <source>
        <strain evidence="2 3">BSs20135</strain>
    </source>
</reference>
<evidence type="ECO:0000313" key="3">
    <source>
        <dbReference type="Proteomes" id="UP000006327"/>
    </source>
</evidence>